<dbReference type="PROSITE" id="PS50011">
    <property type="entry name" value="PROTEIN_KINASE_DOM"/>
    <property type="match status" value="1"/>
</dbReference>
<dbReference type="Gene3D" id="3.30.200.20">
    <property type="entry name" value="Phosphorylase Kinase, domain 1"/>
    <property type="match status" value="1"/>
</dbReference>
<keyword evidence="4" id="KW-0547">Nucleotide-binding</keyword>
<dbReference type="PROSITE" id="PS00108">
    <property type="entry name" value="PROTEIN_KINASE_ST"/>
    <property type="match status" value="1"/>
</dbReference>
<evidence type="ECO:0000256" key="3">
    <source>
        <dbReference type="ARBA" id="ARBA00022679"/>
    </source>
</evidence>
<dbReference type="PANTHER" id="PTHR24349">
    <property type="entry name" value="SERINE/THREONINE-PROTEIN KINASE"/>
    <property type="match status" value="1"/>
</dbReference>
<dbReference type="Proteomes" id="UP000694865">
    <property type="component" value="Unplaced"/>
</dbReference>
<gene>
    <name evidence="10" type="primary">LOC100369725</name>
</gene>
<dbReference type="InterPro" id="IPR000719">
    <property type="entry name" value="Prot_kinase_dom"/>
</dbReference>
<dbReference type="SMART" id="SM00220">
    <property type="entry name" value="S_TKc"/>
    <property type="match status" value="1"/>
</dbReference>
<feature type="domain" description="Protein kinase" evidence="8">
    <location>
        <begin position="1"/>
        <end position="253"/>
    </location>
</feature>
<comment type="similarity">
    <text evidence="1">Belongs to the protein kinase superfamily. CAMK Ser/Thr protein kinase family.</text>
</comment>
<evidence type="ECO:0000256" key="6">
    <source>
        <dbReference type="ARBA" id="ARBA00022840"/>
    </source>
</evidence>
<keyword evidence="5" id="KW-0418">Kinase</keyword>
<dbReference type="InterPro" id="IPR050205">
    <property type="entry name" value="CDPK_Ser/Thr_kinases"/>
</dbReference>
<reference evidence="10" key="1">
    <citation type="submission" date="2025-08" db="UniProtKB">
        <authorList>
            <consortium name="RefSeq"/>
        </authorList>
    </citation>
    <scope>IDENTIFICATION</scope>
    <source>
        <tissue evidence="10">Testes</tissue>
    </source>
</reference>
<dbReference type="Pfam" id="PF00069">
    <property type="entry name" value="Pkinase"/>
    <property type="match status" value="1"/>
</dbReference>
<keyword evidence="2" id="KW-0723">Serine/threonine-protein kinase</keyword>
<dbReference type="Gene3D" id="1.10.510.10">
    <property type="entry name" value="Transferase(Phosphotransferase) domain 1"/>
    <property type="match status" value="1"/>
</dbReference>
<evidence type="ECO:0000259" key="8">
    <source>
        <dbReference type="PROSITE" id="PS50011"/>
    </source>
</evidence>
<dbReference type="CDD" id="cd14092">
    <property type="entry name" value="STKc_MSK_C"/>
    <property type="match status" value="1"/>
</dbReference>
<feature type="non-terminal residue" evidence="10">
    <location>
        <position position="1"/>
    </location>
</feature>
<dbReference type="InterPro" id="IPR011009">
    <property type="entry name" value="Kinase-like_dom_sf"/>
</dbReference>
<evidence type="ECO:0000256" key="1">
    <source>
        <dbReference type="ARBA" id="ARBA00006692"/>
    </source>
</evidence>
<keyword evidence="9" id="KW-1185">Reference proteome</keyword>
<feature type="region of interest" description="Disordered" evidence="7">
    <location>
        <begin position="307"/>
        <end position="345"/>
    </location>
</feature>
<sequence length="757" mass="82402">MCTHRKTGSEYAVKIVSRRIDCTREIHCLRQCQGHPNIISLYDVFHDELHHYLVMELCKGGELLERIKKKQHFDEIEASRIMKKLVSAVKYMHDRKVVHRDLKPENLLFKDNSEDAELKIVDFGFARMKPDNNQPLNTPCFTLHYAAPEVLRQTSLHKHHNDPTGYDDSCDLWSLGVIMYTMLSGNVPFQKSSRGANDSASDIMQRIKEGDFTFKGEEWNTVSQQAKSLIQGLLTVDPNNRLTMSELMRNEWIQGHKVYSSTPLMTPDVLSSSSLSVQSAVKVTLDAFHMAARQGFHLMDVSNAPLAKRRKLKKDSSTEQRSSSNESTQSTHSQRSVTPTGIVHGTTHVPTLLTTAANMGGTPQSLFKLQHEAANAKMNTEPIVIGGLNAAIEQVNSSPTNVLMTGSTVTNSTMPAPPQTRLFKPAVDATVVNQGQLNNSGGFLVTPVALNNQPLLSSPPRPITTASFVPISKITPKISPLSKTSVSHPLQIAIKPNLATISQHPVLPGVMTSPQIIISPTSSGIDNNQLTFTTTQSPQMTSRQLLIPPTTGIPASRTSPQFQTGGISHTLVSSNRRIAPFPQNLTPILTIPGSTPSTTSTNVPLQAIKVSSPVFCPINPTLNPNVQYITVRNISPGVQIPVGTAGLQALALPQQSVLQPVLQTSPQATQLVFTSSQSQIRNISPQTLSIAPNVVNPQVSSMQPGNVTAPLSMQPLVFPAFQLAQSAGQVVTTNVQNNNNNNTLIVTNNANVKNVQG</sequence>
<evidence type="ECO:0000313" key="10">
    <source>
        <dbReference type="RefSeq" id="XP_002737968.1"/>
    </source>
</evidence>
<name>A0ABM0GV30_SACKO</name>
<dbReference type="SUPFAM" id="SSF56112">
    <property type="entry name" value="Protein kinase-like (PK-like)"/>
    <property type="match status" value="1"/>
</dbReference>
<dbReference type="RefSeq" id="XP_002737968.1">
    <property type="nucleotide sequence ID" value="XM_002737922.1"/>
</dbReference>
<organism evidence="9 10">
    <name type="scientific">Saccoglossus kowalevskii</name>
    <name type="common">Acorn worm</name>
    <dbReference type="NCBI Taxonomy" id="10224"/>
    <lineage>
        <taxon>Eukaryota</taxon>
        <taxon>Metazoa</taxon>
        <taxon>Hemichordata</taxon>
        <taxon>Enteropneusta</taxon>
        <taxon>Harrimaniidae</taxon>
        <taxon>Saccoglossus</taxon>
    </lineage>
</organism>
<keyword evidence="3" id="KW-0808">Transferase</keyword>
<dbReference type="InterPro" id="IPR008271">
    <property type="entry name" value="Ser/Thr_kinase_AS"/>
</dbReference>
<keyword evidence="6" id="KW-0067">ATP-binding</keyword>
<evidence type="ECO:0000256" key="5">
    <source>
        <dbReference type="ARBA" id="ARBA00022777"/>
    </source>
</evidence>
<evidence type="ECO:0000256" key="2">
    <source>
        <dbReference type="ARBA" id="ARBA00022527"/>
    </source>
</evidence>
<feature type="compositionally biased region" description="Low complexity" evidence="7">
    <location>
        <begin position="319"/>
        <end position="334"/>
    </location>
</feature>
<accession>A0ABM0GV30</accession>
<evidence type="ECO:0000313" key="9">
    <source>
        <dbReference type="Proteomes" id="UP000694865"/>
    </source>
</evidence>
<evidence type="ECO:0000256" key="7">
    <source>
        <dbReference type="SAM" id="MobiDB-lite"/>
    </source>
</evidence>
<evidence type="ECO:0000256" key="4">
    <source>
        <dbReference type="ARBA" id="ARBA00022741"/>
    </source>
</evidence>
<proteinExistence type="inferred from homology"/>
<dbReference type="GeneID" id="100369725"/>
<protein>
    <submittedName>
        <fullName evidence="10">Calcium/calmodulin-dependent protein kinase type II subunit beta-like</fullName>
    </submittedName>
</protein>